<evidence type="ECO:0000313" key="8">
    <source>
        <dbReference type="EMBL" id="TYK67086.1"/>
    </source>
</evidence>
<evidence type="ECO:0000256" key="1">
    <source>
        <dbReference type="ARBA" id="ARBA00005228"/>
    </source>
</evidence>
<organism evidence="8 9">
    <name type="scientific">Colwellia echini</name>
    <dbReference type="NCBI Taxonomy" id="1982103"/>
    <lineage>
        <taxon>Bacteria</taxon>
        <taxon>Pseudomonadati</taxon>
        <taxon>Pseudomonadota</taxon>
        <taxon>Gammaproteobacteria</taxon>
        <taxon>Alteromonadales</taxon>
        <taxon>Colwelliaceae</taxon>
        <taxon>Colwellia</taxon>
    </lineage>
</organism>
<dbReference type="Pfam" id="PF00326">
    <property type="entry name" value="Peptidase_S9"/>
    <property type="match status" value="1"/>
</dbReference>
<protein>
    <submittedName>
        <fullName evidence="8">S9 family peptidase</fullName>
    </submittedName>
</protein>
<keyword evidence="4" id="KW-0720">Serine protease</keyword>
<reference evidence="8 9" key="1">
    <citation type="submission" date="2019-08" db="EMBL/GenBank/DDBJ databases">
        <title>Microbe sample from Colwellia echini.</title>
        <authorList>
            <person name="Christiansen L."/>
            <person name="Pathiraja D."/>
            <person name="Schultz-Johansen M."/>
            <person name="Choi I.-G."/>
            <person name="Stougaard P."/>
        </authorList>
    </citation>
    <scope>NUCLEOTIDE SEQUENCE [LARGE SCALE GENOMIC DNA]</scope>
    <source>
        <strain evidence="8 9">A3</strain>
    </source>
</reference>
<dbReference type="Gene3D" id="3.40.50.1820">
    <property type="entry name" value="alpha/beta hydrolase"/>
    <property type="match status" value="1"/>
</dbReference>
<dbReference type="InterPro" id="IPR029058">
    <property type="entry name" value="AB_hydrolase_fold"/>
</dbReference>
<feature type="domain" description="Peptidase S9 prolyl oligopeptidase catalytic" evidence="6">
    <location>
        <begin position="510"/>
        <end position="726"/>
    </location>
</feature>
<evidence type="ECO:0000259" key="6">
    <source>
        <dbReference type="Pfam" id="PF00326"/>
    </source>
</evidence>
<evidence type="ECO:0000256" key="3">
    <source>
        <dbReference type="ARBA" id="ARBA00022801"/>
    </source>
</evidence>
<sequence>MFLNHLISKLSLISCVTLLIIACSQPNNKAYNNMTITEPQTTVTIKPPVAKKNPHTMVNHNHTRIDDYYWMRDDSRTDPEILAHLAAENAYATAQLKHTEVLQEQIFQEIKARIDKDDSSVPTKRGKFFYSSQMLGDNEYPIYVRATDFAGSNLEELLNVNELAKEHDYYQVSGLTASPDGKLLAYGEDTFSRRVYTVRFKSIANNQLLNETLEGTSGNIVWANDNKTVYYIKKDPQTLLGYQVFKHTLGTPQADDELIYEETDNAYYTYLSKSKDGSNIFIWHSSTESSGVSIIDANSTTAKPSMFIPREEGHEYSIAKLGDWYYILTNWQATNFRLMKVQETKIGDKANWQDVIPANDDVKLEDFELFTDHLVYQQRENGITRVTIEQLSTGKKQQLSFNDSAYSLELYGNNELDNSALRVHYDSFTTPGTDYDIDLISFDKNQLKQTKVLGDFTRNNYASERIFVTARDGKQVPVSLVYRKDKFKKDGTNPILQYAYGSYGHTIDPYFSLSRLSLLDRGFVYAIAHVRGSEMLGRPWYEDGKKLNKMNTFTDFIDVTKALTAQGYAAKNKVFAAGGSAGGLLMGGIINMAPELYLGIAAAVPFVDVVTTMLDESIPLTTNEFDEWGNPKDKVYYDYMLSYSPYDQIKAQNYPNILITTGLHDSQVQYFEPMKWVAKLREYKTDDNLLIFKTDMEAGHGGASGRFKQIYETALEYSFFIDLLNKKDILNNK</sequence>
<gene>
    <name evidence="8" type="ORF">CWS31_000675</name>
</gene>
<evidence type="ECO:0000259" key="7">
    <source>
        <dbReference type="Pfam" id="PF02897"/>
    </source>
</evidence>
<dbReference type="Proteomes" id="UP000815846">
    <property type="component" value="Unassembled WGS sequence"/>
</dbReference>
<dbReference type="Pfam" id="PF02897">
    <property type="entry name" value="Peptidase_S9_N"/>
    <property type="match status" value="1"/>
</dbReference>
<dbReference type="InterPro" id="IPR023302">
    <property type="entry name" value="Pept_S9A_N"/>
</dbReference>
<dbReference type="Gene3D" id="2.130.10.120">
    <property type="entry name" value="Prolyl oligopeptidase, N-terminal domain"/>
    <property type="match status" value="1"/>
</dbReference>
<feature type="chain" id="PRO_5046210367" evidence="5">
    <location>
        <begin position="30"/>
        <end position="733"/>
    </location>
</feature>
<evidence type="ECO:0000256" key="5">
    <source>
        <dbReference type="SAM" id="SignalP"/>
    </source>
</evidence>
<evidence type="ECO:0000313" key="9">
    <source>
        <dbReference type="Proteomes" id="UP000815846"/>
    </source>
</evidence>
<dbReference type="SUPFAM" id="SSF53474">
    <property type="entry name" value="alpha/beta-Hydrolases"/>
    <property type="match status" value="1"/>
</dbReference>
<feature type="signal peptide" evidence="5">
    <location>
        <begin position="1"/>
        <end position="29"/>
    </location>
</feature>
<evidence type="ECO:0000256" key="2">
    <source>
        <dbReference type="ARBA" id="ARBA00022670"/>
    </source>
</evidence>
<dbReference type="RefSeq" id="WP_101343237.1">
    <property type="nucleotide sequence ID" value="NZ_PJAI02000001.1"/>
</dbReference>
<keyword evidence="5" id="KW-0732">Signal</keyword>
<dbReference type="PRINTS" id="PR00862">
    <property type="entry name" value="PROLIGOPTASE"/>
</dbReference>
<proteinExistence type="inferred from homology"/>
<dbReference type="SUPFAM" id="SSF50993">
    <property type="entry name" value="Peptidase/esterase 'gauge' domain"/>
    <property type="match status" value="1"/>
</dbReference>
<keyword evidence="2" id="KW-0645">Protease</keyword>
<dbReference type="PANTHER" id="PTHR11757:SF19">
    <property type="entry name" value="PROLYL ENDOPEPTIDASE-LIKE"/>
    <property type="match status" value="1"/>
</dbReference>
<dbReference type="InterPro" id="IPR001375">
    <property type="entry name" value="Peptidase_S9_cat"/>
</dbReference>
<name>A0ABY3N0R1_9GAMM</name>
<dbReference type="PANTHER" id="PTHR11757">
    <property type="entry name" value="PROTEASE FAMILY S9A OLIGOPEPTIDASE"/>
    <property type="match status" value="1"/>
</dbReference>
<accession>A0ABY3N0R1</accession>
<evidence type="ECO:0000256" key="4">
    <source>
        <dbReference type="ARBA" id="ARBA00022825"/>
    </source>
</evidence>
<feature type="domain" description="Peptidase S9A N-terminal" evidence="7">
    <location>
        <begin position="47"/>
        <end position="448"/>
    </location>
</feature>
<dbReference type="EMBL" id="PJAI02000001">
    <property type="protein sequence ID" value="TYK67086.1"/>
    <property type="molecule type" value="Genomic_DNA"/>
</dbReference>
<keyword evidence="9" id="KW-1185">Reference proteome</keyword>
<comment type="similarity">
    <text evidence="1">Belongs to the peptidase S9A family.</text>
</comment>
<keyword evidence="3" id="KW-0378">Hydrolase</keyword>
<dbReference type="InterPro" id="IPR051543">
    <property type="entry name" value="Serine_Peptidase_S9A"/>
</dbReference>
<comment type="caution">
    <text evidence="8">The sequence shown here is derived from an EMBL/GenBank/DDBJ whole genome shotgun (WGS) entry which is preliminary data.</text>
</comment>
<dbReference type="InterPro" id="IPR002470">
    <property type="entry name" value="Peptidase_S9A"/>
</dbReference>